<evidence type="ECO:0008006" key="6">
    <source>
        <dbReference type="Google" id="ProtNLM"/>
    </source>
</evidence>
<feature type="domain" description="Fungal calcium binding protein" evidence="2">
    <location>
        <begin position="49"/>
        <end position="109"/>
    </location>
</feature>
<evidence type="ECO:0000256" key="1">
    <source>
        <dbReference type="SAM" id="SignalP"/>
    </source>
</evidence>
<dbReference type="Pfam" id="PF12192">
    <property type="entry name" value="CBP"/>
    <property type="match status" value="1"/>
</dbReference>
<evidence type="ECO:0000259" key="2">
    <source>
        <dbReference type="Pfam" id="PF12192"/>
    </source>
</evidence>
<name>A0A6A6DX95_9PEZI</name>
<dbReference type="Pfam" id="PF18224">
    <property type="entry name" value="ToxB_N"/>
    <property type="match status" value="1"/>
</dbReference>
<dbReference type="AlphaFoldDB" id="A0A6A6DX95"/>
<dbReference type="InterPro" id="IPR041450">
    <property type="entry name" value="ToxB-like_N_ascomy"/>
</dbReference>
<feature type="chain" id="PRO_5025351943" description="Fungal calcium binding protein domain-containing protein" evidence="1">
    <location>
        <begin position="21"/>
        <end position="173"/>
    </location>
</feature>
<dbReference type="Gene3D" id="1.10.1740.120">
    <property type="match status" value="1"/>
</dbReference>
<dbReference type="InterPro" id="IPR022013">
    <property type="entry name" value="CBP"/>
</dbReference>
<reference evidence="4" key="1">
    <citation type="journal article" date="2020" name="Stud. Mycol.">
        <title>101 Dothideomycetes genomes: a test case for predicting lifestyles and emergence of pathogens.</title>
        <authorList>
            <person name="Haridas S."/>
            <person name="Albert R."/>
            <person name="Binder M."/>
            <person name="Bloem J."/>
            <person name="Labutti K."/>
            <person name="Salamov A."/>
            <person name="Andreopoulos B."/>
            <person name="Baker S."/>
            <person name="Barry K."/>
            <person name="Bills G."/>
            <person name="Bluhm B."/>
            <person name="Cannon C."/>
            <person name="Castanera R."/>
            <person name="Culley D."/>
            <person name="Daum C."/>
            <person name="Ezra D."/>
            <person name="Gonzalez J."/>
            <person name="Henrissat B."/>
            <person name="Kuo A."/>
            <person name="Liang C."/>
            <person name="Lipzen A."/>
            <person name="Lutzoni F."/>
            <person name="Magnuson J."/>
            <person name="Mondo S."/>
            <person name="Nolan M."/>
            <person name="Ohm R."/>
            <person name="Pangilinan J."/>
            <person name="Park H.-J."/>
            <person name="Ramirez L."/>
            <person name="Alfaro M."/>
            <person name="Sun H."/>
            <person name="Tritt A."/>
            <person name="Yoshinaga Y."/>
            <person name="Zwiers L.-H."/>
            <person name="Turgeon B."/>
            <person name="Goodwin S."/>
            <person name="Spatafora J."/>
            <person name="Crous P."/>
            <person name="Grigoriev I."/>
        </authorList>
    </citation>
    <scope>NUCLEOTIDE SEQUENCE</scope>
    <source>
        <strain evidence="4">CBS 207.26</strain>
    </source>
</reference>
<evidence type="ECO:0000313" key="4">
    <source>
        <dbReference type="EMBL" id="KAF2182306.1"/>
    </source>
</evidence>
<gene>
    <name evidence="4" type="ORF">K469DRAFT_788247</name>
</gene>
<feature type="signal peptide" evidence="1">
    <location>
        <begin position="1"/>
        <end position="20"/>
    </location>
</feature>
<dbReference type="Gene3D" id="2.10.70.110">
    <property type="match status" value="1"/>
</dbReference>
<keyword evidence="5" id="KW-1185">Reference proteome</keyword>
<evidence type="ECO:0000313" key="5">
    <source>
        <dbReference type="Proteomes" id="UP000800200"/>
    </source>
</evidence>
<evidence type="ECO:0000259" key="3">
    <source>
        <dbReference type="Pfam" id="PF18224"/>
    </source>
</evidence>
<dbReference type="EMBL" id="ML994648">
    <property type="protein sequence ID" value="KAF2182306.1"/>
    <property type="molecule type" value="Genomic_DNA"/>
</dbReference>
<organism evidence="4 5">
    <name type="scientific">Zopfia rhizophila CBS 207.26</name>
    <dbReference type="NCBI Taxonomy" id="1314779"/>
    <lineage>
        <taxon>Eukaryota</taxon>
        <taxon>Fungi</taxon>
        <taxon>Dikarya</taxon>
        <taxon>Ascomycota</taxon>
        <taxon>Pezizomycotina</taxon>
        <taxon>Dothideomycetes</taxon>
        <taxon>Dothideomycetes incertae sedis</taxon>
        <taxon>Zopfiaceae</taxon>
        <taxon>Zopfia</taxon>
    </lineage>
</organism>
<dbReference type="Proteomes" id="UP000800200">
    <property type="component" value="Unassembled WGS sequence"/>
</dbReference>
<dbReference type="OrthoDB" id="3036244at2759"/>
<proteinExistence type="predicted"/>
<accession>A0A6A6DX95</accession>
<keyword evidence="1" id="KW-0732">Signal</keyword>
<protein>
    <recommendedName>
        <fullName evidence="6">Fungal calcium binding protein domain-containing protein</fullName>
    </recommendedName>
</protein>
<sequence length="173" mass="17697">MLFKFNTFAVLALLFGASVALPSDLALVERGLAYKCKASDPPAQCKKDTAILQAREARGCNVWKCIVEGGAAVSACIAAIDEAGLNPLADIACLGAMTTYINDCDHCFGTCKVTIRNSANAVVGSTCVDAGSSGSIQDAQTGKTITFNSSPSCGITSTGGLGPNESLSHEGKL</sequence>
<feature type="domain" description="ToxB-like N-terminal ascomycota" evidence="3">
    <location>
        <begin position="111"/>
        <end position="168"/>
    </location>
</feature>